<feature type="domain" description="Peptidase S26" evidence="7">
    <location>
        <begin position="134"/>
        <end position="307"/>
    </location>
</feature>
<keyword evidence="6" id="KW-0472">Membrane</keyword>
<dbReference type="PRINTS" id="PR00727">
    <property type="entry name" value="LEADERPTASE"/>
</dbReference>
<dbReference type="Pfam" id="PF10502">
    <property type="entry name" value="Peptidase_S26"/>
    <property type="match status" value="2"/>
</dbReference>
<keyword evidence="6" id="KW-0812">Transmembrane</keyword>
<dbReference type="EMBL" id="CP061171">
    <property type="protein sequence ID" value="QNR83309.1"/>
    <property type="molecule type" value="Genomic_DNA"/>
</dbReference>
<reference evidence="8 9" key="1">
    <citation type="submission" date="2020-09" db="EMBL/GenBank/DDBJ databases">
        <title>Pedobacter sp. SW-16 isolated from soil near Yeocheon.</title>
        <authorList>
            <person name="Im H.S."/>
            <person name="Joung Y."/>
            <person name="Lee S.-S."/>
        </authorList>
    </citation>
    <scope>NUCLEOTIDE SEQUENCE [LARGE SCALE GENOMIC DNA]</scope>
    <source>
        <strain evidence="8 9">SW-16</strain>
    </source>
</reference>
<dbReference type="EC" id="3.4.21.89" evidence="3 6"/>
<dbReference type="RefSeq" id="WP_190326449.1">
    <property type="nucleotide sequence ID" value="NZ_CP061171.1"/>
</dbReference>
<dbReference type="InterPro" id="IPR019533">
    <property type="entry name" value="Peptidase_S26"/>
</dbReference>
<dbReference type="GO" id="GO:0009003">
    <property type="term" value="F:signal peptidase activity"/>
    <property type="evidence" value="ECO:0007669"/>
    <property type="project" value="UniProtKB-EC"/>
</dbReference>
<evidence type="ECO:0000313" key="8">
    <source>
        <dbReference type="EMBL" id="QNR83309.1"/>
    </source>
</evidence>
<keyword evidence="9" id="KW-1185">Reference proteome</keyword>
<evidence type="ECO:0000256" key="3">
    <source>
        <dbReference type="ARBA" id="ARBA00013208"/>
    </source>
</evidence>
<dbReference type="InterPro" id="IPR036286">
    <property type="entry name" value="LexA/Signal_pep-like_sf"/>
</dbReference>
<sequence>MELAHLFGVLIFLAPVVILQYIGLWKLFEKAGKPGWEALVPIYSFWVMLKITGRPAWWVILYFIPVVNFFVAIGVTIDFVKCFGKFKFWEHAATVILSFVVLPLWGFDKGVKYLGESATEEFKQQHKYIKSKNREWADAIIFAVVAATMIRVFFIEAYTIPSGSMERSLLIGDFLFVSKVNYGARIPMTPIAFPFAHHTMPLTTSTKAYWDGVQWKYHRLPGLSKIKRNDVVVFNFPEGDTVAVENQAESYYALERSMGRQQVRSTFTIIDRPVDKRENFIKRCIGIPGDVISMSSGIANVNGKNEPLKNTGMMPYRIEFKTMDFNYAALDEFNLNLGGTPPIADKTYVVDASPEIADKLKAFDFVKSVTLSPDAPGPVQGGVFPNDPNRAWNRDNFGPIKIPSKGWTVKIDSNTMPLYYRAIRTYEGNKVEQKAGVWYINDKPATSYTFKMDYYWMMGDNRHNSADSRYWGFVPEDHIVGKALFVWMSWDSTASFLHKIRWSRLFMGIH</sequence>
<comment type="similarity">
    <text evidence="2 6">Belongs to the peptidase S26 family.</text>
</comment>
<dbReference type="PROSITE" id="PS00761">
    <property type="entry name" value="SPASE_I_3"/>
    <property type="match status" value="1"/>
</dbReference>
<feature type="domain" description="Peptidase S26" evidence="7">
    <location>
        <begin position="448"/>
        <end position="488"/>
    </location>
</feature>
<evidence type="ECO:0000259" key="7">
    <source>
        <dbReference type="Pfam" id="PF10502"/>
    </source>
</evidence>
<keyword evidence="6" id="KW-0645">Protease</keyword>
<comment type="subcellular location">
    <subcellularLocation>
        <location evidence="6">Membrane</location>
        <topology evidence="6">Single-pass type II membrane protein</topology>
    </subcellularLocation>
</comment>
<keyword evidence="5 6" id="KW-0378">Hydrolase</keyword>
<protein>
    <recommendedName>
        <fullName evidence="4 6">Signal peptidase I</fullName>
        <ecNumber evidence="3 6">3.4.21.89</ecNumber>
    </recommendedName>
</protein>
<evidence type="ECO:0000313" key="9">
    <source>
        <dbReference type="Proteomes" id="UP000516439"/>
    </source>
</evidence>
<feature type="transmembrane region" description="Helical" evidence="6">
    <location>
        <begin position="6"/>
        <end position="28"/>
    </location>
</feature>
<dbReference type="Gene3D" id="2.10.109.10">
    <property type="entry name" value="Umud Fragment, subunit A"/>
    <property type="match status" value="2"/>
</dbReference>
<evidence type="ECO:0000256" key="2">
    <source>
        <dbReference type="ARBA" id="ARBA00009370"/>
    </source>
</evidence>
<comment type="catalytic activity">
    <reaction evidence="1 6">
        <text>Cleavage of hydrophobic, N-terminal signal or leader sequences from secreted and periplasmic proteins.</text>
        <dbReference type="EC" id="3.4.21.89"/>
    </reaction>
</comment>
<evidence type="ECO:0000256" key="1">
    <source>
        <dbReference type="ARBA" id="ARBA00000677"/>
    </source>
</evidence>
<dbReference type="InterPro" id="IPR043739">
    <property type="entry name" value="DUF5684"/>
</dbReference>
<accession>A0ABX6TCU9</accession>
<dbReference type="InterPro" id="IPR019758">
    <property type="entry name" value="Pept_S26A_signal_pept_1_CS"/>
</dbReference>
<dbReference type="Pfam" id="PF18936">
    <property type="entry name" value="DUF5684"/>
    <property type="match status" value="1"/>
</dbReference>
<evidence type="ECO:0000256" key="4">
    <source>
        <dbReference type="ARBA" id="ARBA00019232"/>
    </source>
</evidence>
<name>A0ABX6TCU9_9SPHI</name>
<comment type="caution">
    <text evidence="6">Lacks conserved residue(s) required for the propagation of feature annotation.</text>
</comment>
<dbReference type="Proteomes" id="UP000516439">
    <property type="component" value="Chromosome"/>
</dbReference>
<organism evidence="8 9">
    <name type="scientific">Pedobacter riviphilus</name>
    <dbReference type="NCBI Taxonomy" id="2766984"/>
    <lineage>
        <taxon>Bacteria</taxon>
        <taxon>Pseudomonadati</taxon>
        <taxon>Bacteroidota</taxon>
        <taxon>Sphingobacteriia</taxon>
        <taxon>Sphingobacteriales</taxon>
        <taxon>Sphingobacteriaceae</taxon>
        <taxon>Pedobacter</taxon>
    </lineage>
</organism>
<dbReference type="SUPFAM" id="SSF51306">
    <property type="entry name" value="LexA/Signal peptidase"/>
    <property type="match status" value="2"/>
</dbReference>
<dbReference type="PANTHER" id="PTHR43390:SF1">
    <property type="entry name" value="CHLOROPLAST PROCESSING PEPTIDASE"/>
    <property type="match status" value="1"/>
</dbReference>
<feature type="transmembrane region" description="Helical" evidence="6">
    <location>
        <begin position="139"/>
        <end position="160"/>
    </location>
</feature>
<proteinExistence type="inferred from homology"/>
<feature type="transmembrane region" description="Helical" evidence="6">
    <location>
        <begin position="57"/>
        <end position="76"/>
    </location>
</feature>
<dbReference type="NCBIfam" id="TIGR02227">
    <property type="entry name" value="sigpep_I_bact"/>
    <property type="match status" value="2"/>
</dbReference>
<gene>
    <name evidence="8" type="primary">lepB</name>
    <name evidence="8" type="ORF">H9N25_15225</name>
</gene>
<evidence type="ECO:0000256" key="6">
    <source>
        <dbReference type="RuleBase" id="RU362042"/>
    </source>
</evidence>
<dbReference type="CDD" id="cd06530">
    <property type="entry name" value="S26_SPase_I"/>
    <property type="match status" value="2"/>
</dbReference>
<dbReference type="InterPro" id="IPR000223">
    <property type="entry name" value="Pept_S26A_signal_pept_1"/>
</dbReference>
<keyword evidence="6" id="KW-1133">Transmembrane helix</keyword>
<evidence type="ECO:0000256" key="5">
    <source>
        <dbReference type="ARBA" id="ARBA00022801"/>
    </source>
</evidence>
<dbReference type="PANTHER" id="PTHR43390">
    <property type="entry name" value="SIGNAL PEPTIDASE I"/>
    <property type="match status" value="1"/>
</dbReference>